<feature type="transmembrane region" description="Helical" evidence="1">
    <location>
        <begin position="20"/>
        <end position="38"/>
    </location>
</feature>
<dbReference type="GeneID" id="64605494"/>
<feature type="transmembrane region" description="Helical" evidence="1">
    <location>
        <begin position="182"/>
        <end position="205"/>
    </location>
</feature>
<keyword evidence="1" id="KW-1133">Transmembrane helix</keyword>
<evidence type="ECO:0000256" key="1">
    <source>
        <dbReference type="SAM" id="Phobius"/>
    </source>
</evidence>
<evidence type="ECO:0000259" key="2">
    <source>
        <dbReference type="Pfam" id="PF20151"/>
    </source>
</evidence>
<protein>
    <recommendedName>
        <fullName evidence="2">DUF6533 domain-containing protein</fullName>
    </recommendedName>
</protein>
<feature type="transmembrane region" description="Helical" evidence="1">
    <location>
        <begin position="90"/>
        <end position="109"/>
    </location>
</feature>
<reference evidence="3" key="1">
    <citation type="journal article" date="2020" name="New Phytol.">
        <title>Comparative genomics reveals dynamic genome evolution in host specialist ectomycorrhizal fungi.</title>
        <authorList>
            <person name="Lofgren L.A."/>
            <person name="Nguyen N.H."/>
            <person name="Vilgalys R."/>
            <person name="Ruytinx J."/>
            <person name="Liao H.L."/>
            <person name="Branco S."/>
            <person name="Kuo A."/>
            <person name="LaButti K."/>
            <person name="Lipzen A."/>
            <person name="Andreopoulos W."/>
            <person name="Pangilinan J."/>
            <person name="Riley R."/>
            <person name="Hundley H."/>
            <person name="Na H."/>
            <person name="Barry K."/>
            <person name="Grigoriev I.V."/>
            <person name="Stajich J.E."/>
            <person name="Kennedy P.G."/>
        </authorList>
    </citation>
    <scope>NUCLEOTIDE SEQUENCE</scope>
    <source>
        <strain evidence="3">S12</strain>
    </source>
</reference>
<dbReference type="Pfam" id="PF20151">
    <property type="entry name" value="DUF6533"/>
    <property type="match status" value="1"/>
</dbReference>
<accession>A0A9P7DE19</accession>
<gene>
    <name evidence="3" type="ORF">HD556DRAFT_821959</name>
</gene>
<name>A0A9P7DE19_9AGAM</name>
<dbReference type="EMBL" id="JABBWE010000061">
    <property type="protein sequence ID" value="KAG1789140.1"/>
    <property type="molecule type" value="Genomic_DNA"/>
</dbReference>
<feature type="transmembrane region" description="Helical" evidence="1">
    <location>
        <begin position="150"/>
        <end position="170"/>
    </location>
</feature>
<keyword evidence="4" id="KW-1185">Reference proteome</keyword>
<dbReference type="RefSeq" id="XP_041156261.1">
    <property type="nucleotide sequence ID" value="XM_041311730.1"/>
</dbReference>
<feature type="transmembrane region" description="Helical" evidence="1">
    <location>
        <begin position="59"/>
        <end position="78"/>
    </location>
</feature>
<evidence type="ECO:0000313" key="3">
    <source>
        <dbReference type="EMBL" id="KAG1789140.1"/>
    </source>
</evidence>
<keyword evidence="1" id="KW-0812">Transmembrane</keyword>
<keyword evidence="1" id="KW-0472">Membrane</keyword>
<dbReference type="Proteomes" id="UP000719766">
    <property type="component" value="Unassembled WGS sequence"/>
</dbReference>
<proteinExistence type="predicted"/>
<feature type="transmembrane region" description="Helical" evidence="1">
    <location>
        <begin position="121"/>
        <end position="144"/>
    </location>
</feature>
<feature type="domain" description="DUF6533" evidence="2">
    <location>
        <begin position="24"/>
        <end position="64"/>
    </location>
</feature>
<evidence type="ECO:0000313" key="4">
    <source>
        <dbReference type="Proteomes" id="UP000719766"/>
    </source>
</evidence>
<sequence length="282" mass="32098">MMSQTFIHLSTILQSQNLTGFALASLVASWVYDCFLTLDQEVSLIHWPRWRKGSILYIMTRYLPALMFSVQLCMNYLPNEKIVTCNILQSMWYGAAALCMAGAEGIFILRTYALWGQKKSILGLMLSTALCLAILNVMIALKVWNQSEHQLSDIAFELEVIVLTMIRVYWSYRERRCLLLDILLQHNIFYFGAGLTLSVINLLAIEWKPESNSISAGGRDPFFTQFNSSNMFATFQIVMHTVLVTRMHLQFCNTVCDSPEPGTTSHSQLTNIELQTRSHSNA</sequence>
<organism evidence="3 4">
    <name type="scientific">Suillus plorans</name>
    <dbReference type="NCBI Taxonomy" id="116603"/>
    <lineage>
        <taxon>Eukaryota</taxon>
        <taxon>Fungi</taxon>
        <taxon>Dikarya</taxon>
        <taxon>Basidiomycota</taxon>
        <taxon>Agaricomycotina</taxon>
        <taxon>Agaricomycetes</taxon>
        <taxon>Agaricomycetidae</taxon>
        <taxon>Boletales</taxon>
        <taxon>Suillineae</taxon>
        <taxon>Suillaceae</taxon>
        <taxon>Suillus</taxon>
    </lineage>
</organism>
<comment type="caution">
    <text evidence="3">The sequence shown here is derived from an EMBL/GenBank/DDBJ whole genome shotgun (WGS) entry which is preliminary data.</text>
</comment>
<dbReference type="AlphaFoldDB" id="A0A9P7DE19"/>
<dbReference type="OrthoDB" id="2655489at2759"/>
<dbReference type="InterPro" id="IPR045340">
    <property type="entry name" value="DUF6533"/>
</dbReference>